<name>A0A2N5XL05_9HYPH</name>
<sequence length="111" mass="12522">MEAASNAVKSLLDRYFYSVKKGRYGRDWVEILGESTGKLLDQELEMAHARLLKEIKTHPPGRWEQSGVGNCWRRALAIFLASRHIARYQKIIGSLVPTPNNTSLVVVVADK</sequence>
<proteinExistence type="predicted"/>
<accession>A0A2N5XL05</accession>
<dbReference type="AlphaFoldDB" id="A0A2N5XL05"/>
<protein>
    <submittedName>
        <fullName evidence="1">Uncharacterized protein</fullName>
    </submittedName>
</protein>
<comment type="caution">
    <text evidence="1">The sequence shown here is derived from an EMBL/GenBank/DDBJ whole genome shotgun (WGS) entry which is preliminary data.</text>
</comment>
<dbReference type="EMBL" id="PKUQ01000055">
    <property type="protein sequence ID" value="PLW75117.1"/>
    <property type="molecule type" value="Genomic_DNA"/>
</dbReference>
<evidence type="ECO:0000313" key="1">
    <source>
        <dbReference type="EMBL" id="PLW75117.1"/>
    </source>
</evidence>
<reference evidence="1 2" key="1">
    <citation type="submission" date="2018-01" db="EMBL/GenBank/DDBJ databases">
        <title>The draft genome sequence of Cohaesibacter sp. H1304.</title>
        <authorList>
            <person name="Wang N.-N."/>
            <person name="Du Z.-J."/>
        </authorList>
    </citation>
    <scope>NUCLEOTIDE SEQUENCE [LARGE SCALE GENOMIC DNA]</scope>
    <source>
        <strain evidence="1 2">H1304</strain>
    </source>
</reference>
<gene>
    <name evidence="1" type="ORF">C0081_22815</name>
</gene>
<organism evidence="1 2">
    <name type="scientific">Cohaesibacter celericrescens</name>
    <dbReference type="NCBI Taxonomy" id="2067669"/>
    <lineage>
        <taxon>Bacteria</taxon>
        <taxon>Pseudomonadati</taxon>
        <taxon>Pseudomonadota</taxon>
        <taxon>Alphaproteobacteria</taxon>
        <taxon>Hyphomicrobiales</taxon>
        <taxon>Cohaesibacteraceae</taxon>
    </lineage>
</organism>
<keyword evidence="2" id="KW-1185">Reference proteome</keyword>
<dbReference type="Proteomes" id="UP000234881">
    <property type="component" value="Unassembled WGS sequence"/>
</dbReference>
<evidence type="ECO:0000313" key="2">
    <source>
        <dbReference type="Proteomes" id="UP000234881"/>
    </source>
</evidence>